<organism evidence="2 3">
    <name type="scientific">Liparis tanakae</name>
    <name type="common">Tanaka's snailfish</name>
    <dbReference type="NCBI Taxonomy" id="230148"/>
    <lineage>
        <taxon>Eukaryota</taxon>
        <taxon>Metazoa</taxon>
        <taxon>Chordata</taxon>
        <taxon>Craniata</taxon>
        <taxon>Vertebrata</taxon>
        <taxon>Euteleostomi</taxon>
        <taxon>Actinopterygii</taxon>
        <taxon>Neopterygii</taxon>
        <taxon>Teleostei</taxon>
        <taxon>Neoteleostei</taxon>
        <taxon>Acanthomorphata</taxon>
        <taxon>Eupercaria</taxon>
        <taxon>Perciformes</taxon>
        <taxon>Cottioidei</taxon>
        <taxon>Cottales</taxon>
        <taxon>Liparidae</taxon>
        <taxon>Liparis</taxon>
    </lineage>
</organism>
<sequence length="68" mass="7421">MHSSPFLIKDQSRAAPSRRELSEHKGNICGTHSLHKDRLKEAEEPGPVTGPLIDPLEVSSGRICISGF</sequence>
<keyword evidence="3" id="KW-1185">Reference proteome</keyword>
<evidence type="ECO:0000313" key="3">
    <source>
        <dbReference type="Proteomes" id="UP000314294"/>
    </source>
</evidence>
<gene>
    <name evidence="2" type="ORF">EYF80_005002</name>
</gene>
<name>A0A4Z2J4L1_9TELE</name>
<feature type="region of interest" description="Disordered" evidence="1">
    <location>
        <begin position="1"/>
        <end position="53"/>
    </location>
</feature>
<dbReference type="AlphaFoldDB" id="A0A4Z2J4L1"/>
<feature type="compositionally biased region" description="Basic and acidic residues" evidence="1">
    <location>
        <begin position="17"/>
        <end position="26"/>
    </location>
</feature>
<dbReference type="Proteomes" id="UP000314294">
    <property type="component" value="Unassembled WGS sequence"/>
</dbReference>
<evidence type="ECO:0000313" key="2">
    <source>
        <dbReference type="EMBL" id="TNN84957.1"/>
    </source>
</evidence>
<proteinExistence type="predicted"/>
<reference evidence="2 3" key="1">
    <citation type="submission" date="2019-03" db="EMBL/GenBank/DDBJ databases">
        <title>First draft genome of Liparis tanakae, snailfish: a comprehensive survey of snailfish specific genes.</title>
        <authorList>
            <person name="Kim W."/>
            <person name="Song I."/>
            <person name="Jeong J.-H."/>
            <person name="Kim D."/>
            <person name="Kim S."/>
            <person name="Ryu S."/>
            <person name="Song J.Y."/>
            <person name="Lee S.K."/>
        </authorList>
    </citation>
    <scope>NUCLEOTIDE SEQUENCE [LARGE SCALE GENOMIC DNA]</scope>
    <source>
        <tissue evidence="2">Muscle</tissue>
    </source>
</reference>
<evidence type="ECO:0000256" key="1">
    <source>
        <dbReference type="SAM" id="MobiDB-lite"/>
    </source>
</evidence>
<accession>A0A4Z2J4L1</accession>
<feature type="compositionally biased region" description="Basic and acidic residues" evidence="1">
    <location>
        <begin position="34"/>
        <end position="43"/>
    </location>
</feature>
<comment type="caution">
    <text evidence="2">The sequence shown here is derived from an EMBL/GenBank/DDBJ whole genome shotgun (WGS) entry which is preliminary data.</text>
</comment>
<dbReference type="EMBL" id="SRLO01000024">
    <property type="protein sequence ID" value="TNN84957.1"/>
    <property type="molecule type" value="Genomic_DNA"/>
</dbReference>
<protein>
    <submittedName>
        <fullName evidence="2">Uncharacterized protein</fullName>
    </submittedName>
</protein>